<dbReference type="Proteomes" id="UP000091857">
    <property type="component" value="Chromosome 9"/>
</dbReference>
<evidence type="ECO:0000313" key="1">
    <source>
        <dbReference type="EMBL" id="KAG8647376.1"/>
    </source>
</evidence>
<evidence type="ECO:0000313" key="2">
    <source>
        <dbReference type="Proteomes" id="UP000091857"/>
    </source>
</evidence>
<sequence length="39" mass="4661">MVGMIKRLVYLINEILVTLVRRKIRKIVESTQLLRTLHI</sequence>
<proteinExistence type="predicted"/>
<organism evidence="1 2">
    <name type="scientific">Manihot esculenta</name>
    <name type="common">Cassava</name>
    <name type="synonym">Jatropha manihot</name>
    <dbReference type="NCBI Taxonomy" id="3983"/>
    <lineage>
        <taxon>Eukaryota</taxon>
        <taxon>Viridiplantae</taxon>
        <taxon>Streptophyta</taxon>
        <taxon>Embryophyta</taxon>
        <taxon>Tracheophyta</taxon>
        <taxon>Spermatophyta</taxon>
        <taxon>Magnoliopsida</taxon>
        <taxon>eudicotyledons</taxon>
        <taxon>Gunneridae</taxon>
        <taxon>Pentapetalae</taxon>
        <taxon>rosids</taxon>
        <taxon>fabids</taxon>
        <taxon>Malpighiales</taxon>
        <taxon>Euphorbiaceae</taxon>
        <taxon>Crotonoideae</taxon>
        <taxon>Manihoteae</taxon>
        <taxon>Manihot</taxon>
    </lineage>
</organism>
<dbReference type="EMBL" id="CM004395">
    <property type="protein sequence ID" value="KAG8647376.1"/>
    <property type="molecule type" value="Genomic_DNA"/>
</dbReference>
<reference evidence="2" key="1">
    <citation type="journal article" date="2016" name="Nat. Biotechnol.">
        <title>Sequencing wild and cultivated cassava and related species reveals extensive interspecific hybridization and genetic diversity.</title>
        <authorList>
            <person name="Bredeson J.V."/>
            <person name="Lyons J.B."/>
            <person name="Prochnik S.E."/>
            <person name="Wu G.A."/>
            <person name="Ha C.M."/>
            <person name="Edsinger-Gonzales E."/>
            <person name="Grimwood J."/>
            <person name="Schmutz J."/>
            <person name="Rabbi I.Y."/>
            <person name="Egesi C."/>
            <person name="Nauluvula P."/>
            <person name="Lebot V."/>
            <person name="Ndunguru J."/>
            <person name="Mkamilo G."/>
            <person name="Bart R.S."/>
            <person name="Setter T.L."/>
            <person name="Gleadow R.M."/>
            <person name="Kulakow P."/>
            <person name="Ferguson M.E."/>
            <person name="Rounsley S."/>
            <person name="Rokhsar D.S."/>
        </authorList>
    </citation>
    <scope>NUCLEOTIDE SEQUENCE [LARGE SCALE GENOMIC DNA]</scope>
    <source>
        <strain evidence="2">cv. AM560-2</strain>
    </source>
</reference>
<protein>
    <submittedName>
        <fullName evidence="1">Uncharacterized protein</fullName>
    </submittedName>
</protein>
<name>A0ACB7H599_MANES</name>
<comment type="caution">
    <text evidence="1">The sequence shown here is derived from an EMBL/GenBank/DDBJ whole genome shotgun (WGS) entry which is preliminary data.</text>
</comment>
<gene>
    <name evidence="1" type="ORF">MANES_09G076395v8</name>
</gene>
<accession>A0ACB7H599</accession>
<keyword evidence="2" id="KW-1185">Reference proteome</keyword>